<dbReference type="Gene3D" id="3.50.4.10">
    <property type="entry name" value="Hepatocyte Growth Factor"/>
    <property type="match status" value="1"/>
</dbReference>
<dbReference type="SMART" id="SM00174">
    <property type="entry name" value="RHO"/>
    <property type="match status" value="1"/>
</dbReference>
<dbReference type="InterPro" id="IPR027417">
    <property type="entry name" value="P-loop_NTPase"/>
</dbReference>
<dbReference type="InterPro" id="IPR001806">
    <property type="entry name" value="Small_GTPase"/>
</dbReference>
<keyword evidence="4" id="KW-1185">Reference proteome</keyword>
<dbReference type="PROSITE" id="PS50948">
    <property type="entry name" value="PAN"/>
    <property type="match status" value="2"/>
</dbReference>
<dbReference type="EMBL" id="UZAF01018959">
    <property type="protein sequence ID" value="VDO56404.1"/>
    <property type="molecule type" value="Genomic_DNA"/>
</dbReference>
<dbReference type="Gene3D" id="3.40.50.300">
    <property type="entry name" value="P-loop containing nucleotide triphosphate hydrolases"/>
    <property type="match status" value="1"/>
</dbReference>
<evidence type="ECO:0000259" key="2">
    <source>
        <dbReference type="PROSITE" id="PS50948"/>
    </source>
</evidence>
<dbReference type="SMART" id="SM00175">
    <property type="entry name" value="RAB"/>
    <property type="match status" value="1"/>
</dbReference>
<protein>
    <recommendedName>
        <fullName evidence="2">Apple domain-containing protein</fullName>
    </recommendedName>
</protein>
<dbReference type="Proteomes" id="UP000268014">
    <property type="component" value="Unassembled WGS sequence"/>
</dbReference>
<feature type="region of interest" description="Disordered" evidence="1">
    <location>
        <begin position="41"/>
        <end position="92"/>
    </location>
</feature>
<accession>A0A3P7XBC6</accession>
<dbReference type="PROSITE" id="PS51419">
    <property type="entry name" value="RAB"/>
    <property type="match status" value="1"/>
</dbReference>
<feature type="compositionally biased region" description="Basic and acidic residues" evidence="1">
    <location>
        <begin position="68"/>
        <end position="92"/>
    </location>
</feature>
<feature type="region of interest" description="Disordered" evidence="1">
    <location>
        <begin position="518"/>
        <end position="581"/>
    </location>
</feature>
<feature type="compositionally biased region" description="Polar residues" evidence="1">
    <location>
        <begin position="531"/>
        <end position="550"/>
    </location>
</feature>
<dbReference type="Pfam" id="PF00024">
    <property type="entry name" value="PAN_1"/>
    <property type="match status" value="2"/>
</dbReference>
<feature type="domain" description="Apple" evidence="2">
    <location>
        <begin position="97"/>
        <end position="189"/>
    </location>
</feature>
<dbReference type="PRINTS" id="PR00449">
    <property type="entry name" value="RASTRNSFRMNG"/>
</dbReference>
<dbReference type="GO" id="GO:0005525">
    <property type="term" value="F:GTP binding"/>
    <property type="evidence" value="ECO:0007669"/>
    <property type="project" value="InterPro"/>
</dbReference>
<dbReference type="InterPro" id="IPR052774">
    <property type="entry name" value="Celegans_DevNeuronal_Protein"/>
</dbReference>
<dbReference type="GO" id="GO:0003924">
    <property type="term" value="F:GTPase activity"/>
    <property type="evidence" value="ECO:0007669"/>
    <property type="project" value="InterPro"/>
</dbReference>
<dbReference type="PANTHER" id="PTHR47327">
    <property type="entry name" value="FI18240P1-RELATED"/>
    <property type="match status" value="1"/>
</dbReference>
<feature type="domain" description="Apple" evidence="2">
    <location>
        <begin position="197"/>
        <end position="277"/>
    </location>
</feature>
<dbReference type="OrthoDB" id="5848699at2759"/>
<feature type="compositionally biased region" description="Polar residues" evidence="1">
    <location>
        <begin position="572"/>
        <end position="581"/>
    </location>
</feature>
<dbReference type="Pfam" id="PF00071">
    <property type="entry name" value="Ras"/>
    <property type="match status" value="1"/>
</dbReference>
<dbReference type="SMART" id="SM00473">
    <property type="entry name" value="PAN_AP"/>
    <property type="match status" value="2"/>
</dbReference>
<dbReference type="AlphaFoldDB" id="A0A3P7XBC6"/>
<organism evidence="3 4">
    <name type="scientific">Haemonchus placei</name>
    <name type="common">Barber's pole worm</name>
    <dbReference type="NCBI Taxonomy" id="6290"/>
    <lineage>
        <taxon>Eukaryota</taxon>
        <taxon>Metazoa</taxon>
        <taxon>Ecdysozoa</taxon>
        <taxon>Nematoda</taxon>
        <taxon>Chromadorea</taxon>
        <taxon>Rhabditida</taxon>
        <taxon>Rhabditina</taxon>
        <taxon>Rhabditomorpha</taxon>
        <taxon>Strongyloidea</taxon>
        <taxon>Trichostrongylidae</taxon>
        <taxon>Haemonchus</taxon>
    </lineage>
</organism>
<reference evidence="3 4" key="1">
    <citation type="submission" date="2018-11" db="EMBL/GenBank/DDBJ databases">
        <authorList>
            <consortium name="Pathogen Informatics"/>
        </authorList>
    </citation>
    <scope>NUCLEOTIDE SEQUENCE [LARGE SCALE GENOMIC DNA]</scope>
    <source>
        <strain evidence="3 4">MHpl1</strain>
    </source>
</reference>
<evidence type="ECO:0000313" key="3">
    <source>
        <dbReference type="EMBL" id="VDO56404.1"/>
    </source>
</evidence>
<dbReference type="SUPFAM" id="SSF52540">
    <property type="entry name" value="P-loop containing nucleoside triphosphate hydrolases"/>
    <property type="match status" value="1"/>
</dbReference>
<proteinExistence type="predicted"/>
<dbReference type="GO" id="GO:0009653">
    <property type="term" value="P:anatomical structure morphogenesis"/>
    <property type="evidence" value="ECO:0007669"/>
    <property type="project" value="TreeGrafter"/>
</dbReference>
<evidence type="ECO:0000256" key="1">
    <source>
        <dbReference type="SAM" id="MobiDB-lite"/>
    </source>
</evidence>
<evidence type="ECO:0000313" key="4">
    <source>
        <dbReference type="Proteomes" id="UP000268014"/>
    </source>
</evidence>
<dbReference type="SUPFAM" id="SSF57414">
    <property type="entry name" value="Hairpin loop containing domain-like"/>
    <property type="match status" value="2"/>
</dbReference>
<dbReference type="PANTHER" id="PTHR47327:SF22">
    <property type="entry name" value="APPLE DOMAIN-CONTAINING PROTEIN"/>
    <property type="match status" value="1"/>
</dbReference>
<gene>
    <name evidence="3" type="ORF">HPLM_LOCUS15378</name>
</gene>
<dbReference type="InterPro" id="IPR003609">
    <property type="entry name" value="Pan_app"/>
</dbReference>
<sequence length="581" mass="65458">MITRRSIDNYTPLAEYQRESVRACADYCIMAAGNGRRKNVRLPSEIESEDETMRDAEIPNGINSGSDTAEKMRALQKKDQSSKSEENEILEPPKEPCLTSTGYYVVIGNEIVRPIANGGTVKVFNEVDQGDCAKFCSSNQGPDKELLVCSSLNYFPLTRKCELYSIVAEPHGPGNLVENQDVIYAEKFCLPESRQTCQEDEVFILHVQRSLTTVPMSQTPSQSISKCLKACLDNNSCKTGVFDSTKELCLLYKEAVSKSQDSIVDTPPGFVMIENGCAESKRKTSKKREKVEILPSPVKEEASSEWSECHFRVNGVRGGRSVAVWPPRMQPYTACLQISRLKILICGDKRVGKTSLIHAFRDDYFTENVQETDDMVCKMHYIQDRRTLFQMVELHIGRLLPPDAANAQAILLLFDDESPWALKRLKEYWYSKINLYFSHVPLFLVRTKCDLRKSFDPELGEKLKSSLHAMRYLECSAKQMQVLVNVRECITNPAAFPEVKQTIDSYLPYRIFGTTPAVAANPDQNQPPTPTHNACNDSTATPKQLDSTQPNDERSPREDMPTAREPLLGKPKSSNINEDDC</sequence>
<dbReference type="STRING" id="6290.A0A3P7XBC6"/>
<name>A0A3P7XBC6_HAEPC</name>
<feature type="compositionally biased region" description="Basic and acidic residues" evidence="1">
    <location>
        <begin position="551"/>
        <end position="562"/>
    </location>
</feature>